<gene>
    <name evidence="1" type="ORF">EY666_06860</name>
</gene>
<accession>A0A4U3MDY5</accession>
<sequence length="68" mass="7607">MTCISLSILNQEQEVRKAKIDDSDSLKELTITGKDFVCLAARDCQLQDGDVIQVCLDTPNTYLMVKLD</sequence>
<evidence type="ECO:0000313" key="1">
    <source>
        <dbReference type="EMBL" id="TKK87301.1"/>
    </source>
</evidence>
<reference evidence="1 2" key="1">
    <citation type="submission" date="2019-02" db="EMBL/GenBank/DDBJ databases">
        <title>Bacteria dissemination in different level of health care in South Africa: the effectiveness of infections prevention and control.</title>
        <authorList>
            <person name="Shobo C."/>
            <person name="Amoako D.G."/>
            <person name="Allam M."/>
            <person name="Ismail A."/>
            <person name="Bester L.A."/>
            <person name="Essack S.Y."/>
        </authorList>
    </citation>
    <scope>NUCLEOTIDE SEQUENCE [LARGE SCALE GENOMIC DNA]</scope>
    <source>
        <strain evidence="1 2">2SIL2</strain>
    </source>
</reference>
<dbReference type="EMBL" id="SIYF01000153">
    <property type="protein sequence ID" value="TKK87301.1"/>
    <property type="molecule type" value="Genomic_DNA"/>
</dbReference>
<protein>
    <submittedName>
        <fullName evidence="1">Uncharacterized protein</fullName>
    </submittedName>
</protein>
<comment type="caution">
    <text evidence="1">The sequence shown here is derived from an EMBL/GenBank/DDBJ whole genome shotgun (WGS) entry which is preliminary data.</text>
</comment>
<evidence type="ECO:0000313" key="2">
    <source>
        <dbReference type="Proteomes" id="UP000305511"/>
    </source>
</evidence>
<organism evidence="1 2">
    <name type="scientific">Enterococcus faecalis</name>
    <name type="common">Streptococcus faecalis</name>
    <dbReference type="NCBI Taxonomy" id="1351"/>
    <lineage>
        <taxon>Bacteria</taxon>
        <taxon>Bacillati</taxon>
        <taxon>Bacillota</taxon>
        <taxon>Bacilli</taxon>
        <taxon>Lactobacillales</taxon>
        <taxon>Enterococcaceae</taxon>
        <taxon>Enterococcus</taxon>
    </lineage>
</organism>
<dbReference type="Proteomes" id="UP000305511">
    <property type="component" value="Unassembled WGS sequence"/>
</dbReference>
<name>A0A4U3MDY5_ENTFL</name>
<feature type="non-terminal residue" evidence="1">
    <location>
        <position position="68"/>
    </location>
</feature>
<proteinExistence type="predicted"/>
<dbReference type="AlphaFoldDB" id="A0A4U3MDY5"/>